<dbReference type="PANTHER" id="PTHR23514">
    <property type="entry name" value="BYPASS OF STOP CODON PROTEIN 6"/>
    <property type="match status" value="1"/>
</dbReference>
<evidence type="ECO:0000256" key="2">
    <source>
        <dbReference type="ARBA" id="ARBA00022692"/>
    </source>
</evidence>
<reference evidence="7 8" key="1">
    <citation type="submission" date="2018-06" db="EMBL/GenBank/DDBJ databases">
        <title>Actinomadura craniellae sp. nov. isolated from marine sponge Craniella sp.</title>
        <authorList>
            <person name="Li L."/>
            <person name="Xu Q.H."/>
            <person name="Lin H.W."/>
            <person name="Lu Y.H."/>
        </authorList>
    </citation>
    <scope>NUCLEOTIDE SEQUENCE [LARGE SCALE GENOMIC DNA]</scope>
    <source>
        <strain evidence="7 8">LHW63021</strain>
    </source>
</reference>
<feature type="transmembrane region" description="Helical" evidence="5">
    <location>
        <begin position="160"/>
        <end position="179"/>
    </location>
</feature>
<comment type="caution">
    <text evidence="7">The sequence shown here is derived from an EMBL/GenBank/DDBJ whole genome shotgun (WGS) entry which is preliminary data.</text>
</comment>
<proteinExistence type="predicted"/>
<feature type="transmembrane region" description="Helical" evidence="5">
    <location>
        <begin position="95"/>
        <end position="113"/>
    </location>
</feature>
<protein>
    <submittedName>
        <fullName evidence="7">MFS transporter</fullName>
    </submittedName>
</protein>
<gene>
    <name evidence="7" type="ORF">DPM19_24695</name>
</gene>
<dbReference type="AlphaFoldDB" id="A0A365GZT7"/>
<keyword evidence="2 5" id="KW-0812">Transmembrane</keyword>
<comment type="subcellular location">
    <subcellularLocation>
        <location evidence="1">Cell membrane</location>
        <topology evidence="1">Multi-pass membrane protein</topology>
    </subcellularLocation>
</comment>
<keyword evidence="3 5" id="KW-1133">Transmembrane helix</keyword>
<evidence type="ECO:0000256" key="3">
    <source>
        <dbReference type="ARBA" id="ARBA00022989"/>
    </source>
</evidence>
<evidence type="ECO:0000313" key="8">
    <source>
        <dbReference type="Proteomes" id="UP000251891"/>
    </source>
</evidence>
<keyword evidence="8" id="KW-1185">Reference proteome</keyword>
<accession>A0A365GZT7</accession>
<feature type="transmembrane region" description="Helical" evidence="5">
    <location>
        <begin position="41"/>
        <end position="63"/>
    </location>
</feature>
<feature type="transmembrane region" description="Helical" evidence="5">
    <location>
        <begin position="352"/>
        <end position="373"/>
    </location>
</feature>
<dbReference type="GO" id="GO:0005886">
    <property type="term" value="C:plasma membrane"/>
    <property type="evidence" value="ECO:0007669"/>
    <property type="project" value="UniProtKB-SubCell"/>
</dbReference>
<dbReference type="GO" id="GO:0022857">
    <property type="term" value="F:transmembrane transporter activity"/>
    <property type="evidence" value="ECO:0007669"/>
    <property type="project" value="InterPro"/>
</dbReference>
<dbReference type="RefSeq" id="WP_111870410.1">
    <property type="nucleotide sequence ID" value="NZ_QLYX01000013.1"/>
</dbReference>
<evidence type="ECO:0000256" key="4">
    <source>
        <dbReference type="ARBA" id="ARBA00023136"/>
    </source>
</evidence>
<dbReference type="CDD" id="cd17393">
    <property type="entry name" value="MFS_MosC_like"/>
    <property type="match status" value="1"/>
</dbReference>
<feature type="transmembrane region" description="Helical" evidence="5">
    <location>
        <begin position="267"/>
        <end position="288"/>
    </location>
</feature>
<dbReference type="Proteomes" id="UP000251891">
    <property type="component" value="Unassembled WGS sequence"/>
</dbReference>
<feature type="domain" description="Major facilitator superfamily (MFS) profile" evidence="6">
    <location>
        <begin position="200"/>
        <end position="398"/>
    </location>
</feature>
<evidence type="ECO:0000259" key="6">
    <source>
        <dbReference type="PROSITE" id="PS50850"/>
    </source>
</evidence>
<evidence type="ECO:0000256" key="1">
    <source>
        <dbReference type="ARBA" id="ARBA00004651"/>
    </source>
</evidence>
<evidence type="ECO:0000313" key="7">
    <source>
        <dbReference type="EMBL" id="RAY12354.1"/>
    </source>
</evidence>
<dbReference type="SUPFAM" id="SSF103473">
    <property type="entry name" value="MFS general substrate transporter"/>
    <property type="match status" value="1"/>
</dbReference>
<dbReference type="PANTHER" id="PTHR23514:SF13">
    <property type="entry name" value="INNER MEMBRANE PROTEIN YBJJ"/>
    <property type="match status" value="1"/>
</dbReference>
<dbReference type="PROSITE" id="PS50850">
    <property type="entry name" value="MFS"/>
    <property type="match status" value="1"/>
</dbReference>
<feature type="transmembrane region" description="Helical" evidence="5">
    <location>
        <begin position="238"/>
        <end position="255"/>
    </location>
</feature>
<organism evidence="7 8">
    <name type="scientific">Actinomadura craniellae</name>
    <dbReference type="NCBI Taxonomy" id="2231787"/>
    <lineage>
        <taxon>Bacteria</taxon>
        <taxon>Bacillati</taxon>
        <taxon>Actinomycetota</taxon>
        <taxon>Actinomycetes</taxon>
        <taxon>Streptosporangiales</taxon>
        <taxon>Thermomonosporaceae</taxon>
        <taxon>Actinomadura</taxon>
    </lineage>
</organism>
<feature type="transmembrane region" description="Helical" evidence="5">
    <location>
        <begin position="328"/>
        <end position="346"/>
    </location>
</feature>
<dbReference type="Pfam" id="PF07690">
    <property type="entry name" value="MFS_1"/>
    <property type="match status" value="1"/>
</dbReference>
<name>A0A365GZT7_9ACTN</name>
<dbReference type="InterPro" id="IPR036259">
    <property type="entry name" value="MFS_trans_sf"/>
</dbReference>
<dbReference type="EMBL" id="QLYX01000013">
    <property type="protein sequence ID" value="RAY12354.1"/>
    <property type="molecule type" value="Genomic_DNA"/>
</dbReference>
<feature type="transmembrane region" description="Helical" evidence="5">
    <location>
        <begin position="294"/>
        <end position="316"/>
    </location>
</feature>
<dbReference type="OrthoDB" id="151222at2"/>
<evidence type="ECO:0000256" key="5">
    <source>
        <dbReference type="SAM" id="Phobius"/>
    </source>
</evidence>
<sequence>MLRRARWGTFLTYALAGLLCGVWVTRLPALATEFGIAEGRVGVGVLVWGLGALAAMQGLRGVLARAGSRASLRTALPLTAVAFALVALAPGYGTLLVALALFGMAFGVTDVAMNAQGGAVERAYGRPVMNGMHAGWCVGAMTGGLYGSLTAALGLGFTPAMLSVAVTALPVALALRSTYLADPGDAQATTEGRRARLPLAVYLIGALAFIAFMAEGSIADWSGLLLHGELGASEALAALGYPLFETAMLIGRLVGDRLRTALGTRRLLVAAGLGTAVAMTAVVLAPAAPIALAGFFLAGLAICTVVPITMSVAGTIAPGQATAAISQVGMMGYGGLLLGPVVVGFLSEATSLRAGLAVVIGLALIVALGARFVPINRRARISVAAAEPAAAERAPVAA</sequence>
<dbReference type="Gene3D" id="1.20.1250.20">
    <property type="entry name" value="MFS general substrate transporter like domains"/>
    <property type="match status" value="1"/>
</dbReference>
<feature type="transmembrane region" description="Helical" evidence="5">
    <location>
        <begin position="199"/>
        <end position="218"/>
    </location>
</feature>
<dbReference type="InterPro" id="IPR020846">
    <property type="entry name" value="MFS_dom"/>
</dbReference>
<dbReference type="InterPro" id="IPR011701">
    <property type="entry name" value="MFS"/>
</dbReference>
<keyword evidence="4 5" id="KW-0472">Membrane</keyword>
<dbReference type="InterPro" id="IPR051788">
    <property type="entry name" value="MFS_Transporter"/>
</dbReference>